<evidence type="ECO:0000313" key="1">
    <source>
        <dbReference type="EMBL" id="KAF2887723.1"/>
    </source>
</evidence>
<evidence type="ECO:0000313" key="2">
    <source>
        <dbReference type="Proteomes" id="UP000801492"/>
    </source>
</evidence>
<dbReference type="OrthoDB" id="6801428at2759"/>
<dbReference type="EMBL" id="VTPC01082048">
    <property type="protein sequence ID" value="KAF2887723.1"/>
    <property type="molecule type" value="Genomic_DNA"/>
</dbReference>
<dbReference type="AlphaFoldDB" id="A0A8K0CHZ4"/>
<protein>
    <submittedName>
        <fullName evidence="1">Uncharacterized protein</fullName>
    </submittedName>
</protein>
<reference evidence="1" key="1">
    <citation type="submission" date="2019-08" db="EMBL/GenBank/DDBJ databases">
        <title>The genome of the North American firefly Photinus pyralis.</title>
        <authorList>
            <consortium name="Photinus pyralis genome working group"/>
            <person name="Fallon T.R."/>
            <person name="Sander Lower S.E."/>
            <person name="Weng J.-K."/>
        </authorList>
    </citation>
    <scope>NUCLEOTIDE SEQUENCE</scope>
    <source>
        <strain evidence="1">TRF0915ILg1</strain>
        <tissue evidence="1">Whole body</tissue>
    </source>
</reference>
<keyword evidence="2" id="KW-1185">Reference proteome</keyword>
<dbReference type="Proteomes" id="UP000801492">
    <property type="component" value="Unassembled WGS sequence"/>
</dbReference>
<comment type="caution">
    <text evidence="1">The sequence shown here is derived from an EMBL/GenBank/DDBJ whole genome shotgun (WGS) entry which is preliminary data.</text>
</comment>
<organism evidence="1 2">
    <name type="scientific">Ignelater luminosus</name>
    <name type="common">Cucubano</name>
    <name type="synonym">Pyrophorus luminosus</name>
    <dbReference type="NCBI Taxonomy" id="2038154"/>
    <lineage>
        <taxon>Eukaryota</taxon>
        <taxon>Metazoa</taxon>
        <taxon>Ecdysozoa</taxon>
        <taxon>Arthropoda</taxon>
        <taxon>Hexapoda</taxon>
        <taxon>Insecta</taxon>
        <taxon>Pterygota</taxon>
        <taxon>Neoptera</taxon>
        <taxon>Endopterygota</taxon>
        <taxon>Coleoptera</taxon>
        <taxon>Polyphaga</taxon>
        <taxon>Elateriformia</taxon>
        <taxon>Elateroidea</taxon>
        <taxon>Elateridae</taxon>
        <taxon>Agrypninae</taxon>
        <taxon>Pyrophorini</taxon>
        <taxon>Ignelater</taxon>
    </lineage>
</organism>
<proteinExistence type="predicted"/>
<sequence length="80" mass="9203">MLKVRSTVDKWIKSHPDLKYANKTLFCLACVKTISSDKKFNITQHINTSRHQETLKKLDSRGQYIANLIIGVLNEKTLSK</sequence>
<gene>
    <name evidence="1" type="ORF">ILUMI_18450</name>
</gene>
<accession>A0A8K0CHZ4</accession>
<name>A0A8K0CHZ4_IGNLU</name>